<name>A0A387G047_9HYPH</name>
<dbReference type="Gene3D" id="3.50.50.60">
    <property type="entry name" value="FAD/NAD(P)-binding domain"/>
    <property type="match status" value="1"/>
</dbReference>
<sequence>MPSSRALEVPAARLPRSCSSAPTSVRPLPPTVRGSPLSLLINGNSRAARLDGHAPFRTQQQLDASAKDVKALAADGVPYEVLNRDGCVRVEPALAHVREKFVGGLLTPKDETGDCFKFTNALTEKAKEIGVRFLFNTTVNRLDAEANRGRGVVTSDARIAADAVTEAFASKEFHHRQNAGAGFAIPFCTQRR</sequence>
<keyword evidence="1" id="KW-0560">Oxidoreductase</keyword>
<keyword evidence="4" id="KW-1185">Reference proteome</keyword>
<feature type="domain" description="FAD dependent oxidoreductase" evidence="2">
    <location>
        <begin position="51"/>
        <end position="164"/>
    </location>
</feature>
<proteinExistence type="predicted"/>
<evidence type="ECO:0000313" key="4">
    <source>
        <dbReference type="Proteomes" id="UP000282195"/>
    </source>
</evidence>
<keyword evidence="3" id="KW-0614">Plasmid</keyword>
<evidence type="ECO:0000313" key="3">
    <source>
        <dbReference type="EMBL" id="AYG63908.1"/>
    </source>
</evidence>
<geneLocation type="plasmid" evidence="4">
    <name>prccge525b</name>
</geneLocation>
<evidence type="ECO:0000259" key="2">
    <source>
        <dbReference type="Pfam" id="PF01266"/>
    </source>
</evidence>
<dbReference type="SUPFAM" id="SSF51905">
    <property type="entry name" value="FAD/NAD(P)-binding domain"/>
    <property type="match status" value="1"/>
</dbReference>
<dbReference type="Proteomes" id="UP000282195">
    <property type="component" value="Plasmid pRCCGE525b"/>
</dbReference>
<dbReference type="InterPro" id="IPR006076">
    <property type="entry name" value="FAD-dep_OxRdtase"/>
</dbReference>
<dbReference type="KEGG" id="rjg:CCGE525_34250"/>
<organism evidence="3 4">
    <name type="scientific">Rhizobium jaguaris</name>
    <dbReference type="NCBI Taxonomy" id="1312183"/>
    <lineage>
        <taxon>Bacteria</taxon>
        <taxon>Pseudomonadati</taxon>
        <taxon>Pseudomonadota</taxon>
        <taxon>Alphaproteobacteria</taxon>
        <taxon>Hyphomicrobiales</taxon>
        <taxon>Rhizobiaceae</taxon>
        <taxon>Rhizobium/Agrobacterium group</taxon>
        <taxon>Rhizobium</taxon>
    </lineage>
</organism>
<gene>
    <name evidence="3" type="ORF">CCGE525_34250</name>
</gene>
<dbReference type="InterPro" id="IPR036188">
    <property type="entry name" value="FAD/NAD-bd_sf"/>
</dbReference>
<dbReference type="GO" id="GO:0016491">
    <property type="term" value="F:oxidoreductase activity"/>
    <property type="evidence" value="ECO:0007669"/>
    <property type="project" value="UniProtKB-KW"/>
</dbReference>
<dbReference type="Pfam" id="PF01266">
    <property type="entry name" value="DAO"/>
    <property type="match status" value="1"/>
</dbReference>
<dbReference type="OrthoDB" id="9805337at2"/>
<evidence type="ECO:0000256" key="1">
    <source>
        <dbReference type="ARBA" id="ARBA00023002"/>
    </source>
</evidence>
<dbReference type="AlphaFoldDB" id="A0A387G047"/>
<dbReference type="Gene3D" id="3.30.9.10">
    <property type="entry name" value="D-Amino Acid Oxidase, subunit A, domain 2"/>
    <property type="match status" value="1"/>
</dbReference>
<protein>
    <submittedName>
        <fullName evidence="3">FAD-dependent oxidoreductase</fullName>
    </submittedName>
</protein>
<accession>A0A387G047</accession>
<reference evidence="3 4" key="1">
    <citation type="submission" date="2018-10" db="EMBL/GenBank/DDBJ databases">
        <title>Rhizobium etli, R. leguminosarum and a new Rhizobium genospecies from Phaseolus dumosus.</title>
        <authorList>
            <person name="Ramirez-Puebla S.T."/>
            <person name="Rogel-Hernandez M.A."/>
            <person name="Guerrero G."/>
            <person name="Ormeno-Orrillo E."/>
            <person name="Martinez-Romero J.C."/>
            <person name="Negrete-Yankelevich S."/>
            <person name="Martinez-Romero E."/>
        </authorList>
    </citation>
    <scope>NUCLEOTIDE SEQUENCE [LARGE SCALE GENOMIC DNA]</scope>
    <source>
        <strain evidence="3 4">CCGE525</strain>
        <plasmid evidence="4">prccge525b</plasmid>
    </source>
</reference>
<dbReference type="EMBL" id="CP032696">
    <property type="protein sequence ID" value="AYG63908.1"/>
    <property type="molecule type" value="Genomic_DNA"/>
</dbReference>